<keyword evidence="2" id="KW-1185">Reference proteome</keyword>
<accession>A0A7W8Z356</accession>
<protein>
    <submittedName>
        <fullName evidence="1">Uncharacterized protein</fullName>
    </submittedName>
</protein>
<dbReference type="AlphaFoldDB" id="A0A7W8Z356"/>
<reference evidence="1 2" key="1">
    <citation type="submission" date="2020-08" db="EMBL/GenBank/DDBJ databases">
        <title>Sequencing the genomes of 1000 actinobacteria strains.</title>
        <authorList>
            <person name="Klenk H.-P."/>
        </authorList>
    </citation>
    <scope>NUCLEOTIDE SEQUENCE [LARGE SCALE GENOMIC DNA]</scope>
    <source>
        <strain evidence="1 2">DSM 45790</strain>
    </source>
</reference>
<evidence type="ECO:0000313" key="1">
    <source>
        <dbReference type="EMBL" id="MBB5626607.1"/>
    </source>
</evidence>
<organism evidence="1 2">
    <name type="scientific">Sphaerisporangium krabiense</name>
    <dbReference type="NCBI Taxonomy" id="763782"/>
    <lineage>
        <taxon>Bacteria</taxon>
        <taxon>Bacillati</taxon>
        <taxon>Actinomycetota</taxon>
        <taxon>Actinomycetes</taxon>
        <taxon>Streptosporangiales</taxon>
        <taxon>Streptosporangiaceae</taxon>
        <taxon>Sphaerisporangium</taxon>
    </lineage>
</organism>
<gene>
    <name evidence="1" type="ORF">BJ981_002306</name>
</gene>
<proteinExistence type="predicted"/>
<evidence type="ECO:0000313" key="2">
    <source>
        <dbReference type="Proteomes" id="UP000588112"/>
    </source>
</evidence>
<dbReference type="RefSeq" id="WP_184610659.1">
    <property type="nucleotide sequence ID" value="NZ_BOOS01000029.1"/>
</dbReference>
<dbReference type="Proteomes" id="UP000588112">
    <property type="component" value="Unassembled WGS sequence"/>
</dbReference>
<dbReference type="EMBL" id="JACHBR010000001">
    <property type="protein sequence ID" value="MBB5626607.1"/>
    <property type="molecule type" value="Genomic_DNA"/>
</dbReference>
<comment type="caution">
    <text evidence="1">The sequence shown here is derived from an EMBL/GenBank/DDBJ whole genome shotgun (WGS) entry which is preliminary data.</text>
</comment>
<name>A0A7W8Z356_9ACTN</name>
<sequence length="71" mass="8031">MTNCKRLEQPVEGWLVFQSDSGRFWGTRLRPWPHVPAGLGAAIWRTNDADTLDELVETIRKQEALVADAPI</sequence>